<protein>
    <submittedName>
        <fullName evidence="1">Uncharacterized protein</fullName>
    </submittedName>
</protein>
<evidence type="ECO:0000313" key="2">
    <source>
        <dbReference type="Proteomes" id="UP000403266"/>
    </source>
</evidence>
<proteinExistence type="predicted"/>
<name>A0A5N7NA81_9HYPH</name>
<dbReference type="AlphaFoldDB" id="A0A5N7NA81"/>
<dbReference type="EMBL" id="VOSK01000781">
    <property type="protein sequence ID" value="MPR31556.1"/>
    <property type="molecule type" value="Genomic_DNA"/>
</dbReference>
<evidence type="ECO:0000313" key="1">
    <source>
        <dbReference type="EMBL" id="MPR31556.1"/>
    </source>
</evidence>
<dbReference type="OrthoDB" id="9941062at2"/>
<dbReference type="RefSeq" id="WP_152718680.1">
    <property type="nucleotide sequence ID" value="NZ_VOSJ01000838.1"/>
</dbReference>
<gene>
    <name evidence="1" type="ORF">FS320_43645</name>
</gene>
<keyword evidence="2" id="KW-1185">Reference proteome</keyword>
<reference evidence="1 2" key="1">
    <citation type="journal article" date="2019" name="Syst. Appl. Microbiol.">
        <title>Microvirga tunisiensis sp. nov., a root nodule symbiotic bacterium isolated from Lupinus micranthus and L. luteus grown in Northern Tunisia.</title>
        <authorList>
            <person name="Msaddak A."/>
            <person name="Rejili M."/>
            <person name="Duran D."/>
            <person name="Mars M."/>
            <person name="Palacios J.M."/>
            <person name="Ruiz-Argueso T."/>
            <person name="Rey L."/>
            <person name="Imperial J."/>
        </authorList>
    </citation>
    <scope>NUCLEOTIDE SEQUENCE [LARGE SCALE GENOMIC DNA]</scope>
    <source>
        <strain evidence="1 2">Lmie10</strain>
    </source>
</reference>
<comment type="caution">
    <text evidence="1">The sequence shown here is derived from an EMBL/GenBank/DDBJ whole genome shotgun (WGS) entry which is preliminary data.</text>
</comment>
<accession>A0A5N7NA81</accession>
<sequence>MSRLNETEATVEQRARAVRYWEQEIRPRIAPKEQAEPKEDPFAALVRLKSEGWGDLAASEAIKATLRNTNKGGAA</sequence>
<organism evidence="1 2">
    <name type="scientific">Microvirga tunisiensis</name>
    <dbReference type="NCBI Taxonomy" id="2108360"/>
    <lineage>
        <taxon>Bacteria</taxon>
        <taxon>Pseudomonadati</taxon>
        <taxon>Pseudomonadota</taxon>
        <taxon>Alphaproteobacteria</taxon>
        <taxon>Hyphomicrobiales</taxon>
        <taxon>Methylobacteriaceae</taxon>
        <taxon>Microvirga</taxon>
    </lineage>
</organism>
<dbReference type="Proteomes" id="UP000403266">
    <property type="component" value="Unassembled WGS sequence"/>
</dbReference>